<sequence length="354" mass="39378">MFFSMKNEVTKARSYCEASGSFQLNYQMTSESLGKGTFGKVCKAVSLRNGKDCAVKVVHLGSEDGTLDEKTVEEARQEEHIMHRVGRHEHCVALLETFSDLTSQRFYFVMERCGASLMDSADYVLTCEDDIFGGLVRDMAKALAHVHKKGIIHRDIKPDNLLFGDEERRTLKLCDFGLSVAASKSQNLPGRFGTMPYMSPEMAASAGHCFSTDVWSLGATLYVLIFGDLPYRPPKMCREHLKMAIITGCLRPSFQPSIRANLMPRAASLVDLVKQMLSRDRSTRPTAARVLTAVLKPGSSTRTSRVQQAFCTAPGKLKTALHLKVHFGCWKAQKSEDEDDVLGKDTQFARAVTY</sequence>
<feature type="binding site" evidence="6">
    <location>
        <position position="56"/>
    </location>
    <ligand>
        <name>ATP</name>
        <dbReference type="ChEBI" id="CHEBI:30616"/>
    </ligand>
</feature>
<keyword evidence="2" id="KW-0808">Transferase</keyword>
<dbReference type="PROSITE" id="PS50011">
    <property type="entry name" value="PROTEIN_KINASE_DOM"/>
    <property type="match status" value="1"/>
</dbReference>
<dbReference type="InterPro" id="IPR050205">
    <property type="entry name" value="CDPK_Ser/Thr_kinases"/>
</dbReference>
<dbReference type="InterPro" id="IPR011009">
    <property type="entry name" value="Kinase-like_dom_sf"/>
</dbReference>
<dbReference type="Gene3D" id="3.30.200.20">
    <property type="entry name" value="Phosphorylase Kinase, domain 1"/>
    <property type="match status" value="1"/>
</dbReference>
<keyword evidence="1 7" id="KW-0723">Serine/threonine-protein kinase</keyword>
<dbReference type="PANTHER" id="PTHR24349">
    <property type="entry name" value="SERINE/THREONINE-PROTEIN KINASE"/>
    <property type="match status" value="1"/>
</dbReference>
<comment type="similarity">
    <text evidence="7">Belongs to the protein kinase superfamily.</text>
</comment>
<accession>A0ABP0M7J7</accession>
<feature type="domain" description="Protein kinase" evidence="8">
    <location>
        <begin position="27"/>
        <end position="295"/>
    </location>
</feature>
<dbReference type="InterPro" id="IPR008271">
    <property type="entry name" value="Ser/Thr_kinase_AS"/>
</dbReference>
<evidence type="ECO:0000259" key="8">
    <source>
        <dbReference type="PROSITE" id="PS50011"/>
    </source>
</evidence>
<dbReference type="PROSITE" id="PS00108">
    <property type="entry name" value="PROTEIN_KINASE_ST"/>
    <property type="match status" value="1"/>
</dbReference>
<name>A0ABP0M7J7_9DINO</name>
<evidence type="ECO:0000313" key="9">
    <source>
        <dbReference type="EMBL" id="CAK9047460.1"/>
    </source>
</evidence>
<comment type="caution">
    <text evidence="9">The sequence shown here is derived from an EMBL/GenBank/DDBJ whole genome shotgun (WGS) entry which is preliminary data.</text>
</comment>
<dbReference type="EMBL" id="CAXAMM010020202">
    <property type="protein sequence ID" value="CAK9047460.1"/>
    <property type="molecule type" value="Genomic_DNA"/>
</dbReference>
<evidence type="ECO:0000256" key="1">
    <source>
        <dbReference type="ARBA" id="ARBA00022527"/>
    </source>
</evidence>
<dbReference type="PROSITE" id="PS00107">
    <property type="entry name" value="PROTEIN_KINASE_ATP"/>
    <property type="match status" value="1"/>
</dbReference>
<proteinExistence type="inferred from homology"/>
<dbReference type="SMART" id="SM00220">
    <property type="entry name" value="S_TKc"/>
    <property type="match status" value="1"/>
</dbReference>
<evidence type="ECO:0000256" key="2">
    <source>
        <dbReference type="ARBA" id="ARBA00022679"/>
    </source>
</evidence>
<organism evidence="9 10">
    <name type="scientific">Durusdinium trenchii</name>
    <dbReference type="NCBI Taxonomy" id="1381693"/>
    <lineage>
        <taxon>Eukaryota</taxon>
        <taxon>Sar</taxon>
        <taxon>Alveolata</taxon>
        <taxon>Dinophyceae</taxon>
        <taxon>Suessiales</taxon>
        <taxon>Symbiodiniaceae</taxon>
        <taxon>Durusdinium</taxon>
    </lineage>
</organism>
<gene>
    <name evidence="9" type="ORF">SCF082_LOCUS26577</name>
</gene>
<evidence type="ECO:0000256" key="3">
    <source>
        <dbReference type="ARBA" id="ARBA00022741"/>
    </source>
</evidence>
<keyword evidence="3 6" id="KW-0547">Nucleotide-binding</keyword>
<keyword evidence="4" id="KW-0418">Kinase</keyword>
<dbReference type="Gene3D" id="1.10.510.10">
    <property type="entry name" value="Transferase(Phosphotransferase) domain 1"/>
    <property type="match status" value="1"/>
</dbReference>
<dbReference type="InterPro" id="IPR017441">
    <property type="entry name" value="Protein_kinase_ATP_BS"/>
</dbReference>
<evidence type="ECO:0000313" key="10">
    <source>
        <dbReference type="Proteomes" id="UP001642464"/>
    </source>
</evidence>
<dbReference type="InterPro" id="IPR000719">
    <property type="entry name" value="Prot_kinase_dom"/>
</dbReference>
<keyword evidence="10" id="KW-1185">Reference proteome</keyword>
<evidence type="ECO:0000256" key="5">
    <source>
        <dbReference type="ARBA" id="ARBA00022840"/>
    </source>
</evidence>
<evidence type="ECO:0000256" key="7">
    <source>
        <dbReference type="RuleBase" id="RU000304"/>
    </source>
</evidence>
<evidence type="ECO:0000256" key="6">
    <source>
        <dbReference type="PROSITE-ProRule" id="PRU10141"/>
    </source>
</evidence>
<dbReference type="Pfam" id="PF00069">
    <property type="entry name" value="Pkinase"/>
    <property type="match status" value="1"/>
</dbReference>
<reference evidence="9 10" key="1">
    <citation type="submission" date="2024-02" db="EMBL/GenBank/DDBJ databases">
        <authorList>
            <person name="Chen Y."/>
            <person name="Shah S."/>
            <person name="Dougan E. K."/>
            <person name="Thang M."/>
            <person name="Chan C."/>
        </authorList>
    </citation>
    <scope>NUCLEOTIDE SEQUENCE [LARGE SCALE GENOMIC DNA]</scope>
</reference>
<dbReference type="Proteomes" id="UP001642464">
    <property type="component" value="Unassembled WGS sequence"/>
</dbReference>
<dbReference type="SUPFAM" id="SSF56112">
    <property type="entry name" value="Protein kinase-like (PK-like)"/>
    <property type="match status" value="1"/>
</dbReference>
<evidence type="ECO:0000256" key="4">
    <source>
        <dbReference type="ARBA" id="ARBA00022777"/>
    </source>
</evidence>
<keyword evidence="5 6" id="KW-0067">ATP-binding</keyword>
<protein>
    <recommendedName>
        <fullName evidence="8">Protein kinase domain-containing protein</fullName>
    </recommendedName>
</protein>